<dbReference type="Proteomes" id="UP001557470">
    <property type="component" value="Unassembled WGS sequence"/>
</dbReference>
<reference evidence="1 2" key="1">
    <citation type="submission" date="2024-06" db="EMBL/GenBank/DDBJ databases">
        <authorList>
            <person name="Pan Q."/>
            <person name="Wen M."/>
            <person name="Jouanno E."/>
            <person name="Zahm M."/>
            <person name="Klopp C."/>
            <person name="Cabau C."/>
            <person name="Louis A."/>
            <person name="Berthelot C."/>
            <person name="Parey E."/>
            <person name="Roest Crollius H."/>
            <person name="Montfort J."/>
            <person name="Robinson-Rechavi M."/>
            <person name="Bouchez O."/>
            <person name="Lampietro C."/>
            <person name="Lopez Roques C."/>
            <person name="Donnadieu C."/>
            <person name="Postlethwait J."/>
            <person name="Bobe J."/>
            <person name="Verreycken H."/>
            <person name="Guiguen Y."/>
        </authorList>
    </citation>
    <scope>NUCLEOTIDE SEQUENCE [LARGE SCALE GENOMIC DNA]</scope>
    <source>
        <strain evidence="1">Up_M1</strain>
        <tissue evidence="1">Testis</tissue>
    </source>
</reference>
<name>A0ABD0XYV0_UMBPY</name>
<dbReference type="AlphaFoldDB" id="A0ABD0XYV0"/>
<keyword evidence="2" id="KW-1185">Reference proteome</keyword>
<sequence>MNAPLSLELDHRNTEHLLIFGLYKNALQTSPLCEVLYVMSITERLFCIGYSGLTLFCEYLEFCILDFPWYLCFDPLSNPCIVFCLSEIPIQCLDLACKTACTCVSTLPVRLPAPVYQPCLYDCPLPCIDIACTTARSCVSNRSVGLPASVYLPCLPQITSCRIFLGFGTVYIWSDLFFCLKKPLSYISTI</sequence>
<evidence type="ECO:0000313" key="2">
    <source>
        <dbReference type="Proteomes" id="UP001557470"/>
    </source>
</evidence>
<gene>
    <name evidence="1" type="ORF">UPYG_G00070110</name>
</gene>
<organism evidence="1 2">
    <name type="scientific">Umbra pygmaea</name>
    <name type="common">Eastern mudminnow</name>
    <dbReference type="NCBI Taxonomy" id="75934"/>
    <lineage>
        <taxon>Eukaryota</taxon>
        <taxon>Metazoa</taxon>
        <taxon>Chordata</taxon>
        <taxon>Craniata</taxon>
        <taxon>Vertebrata</taxon>
        <taxon>Euteleostomi</taxon>
        <taxon>Actinopterygii</taxon>
        <taxon>Neopterygii</taxon>
        <taxon>Teleostei</taxon>
        <taxon>Protacanthopterygii</taxon>
        <taxon>Esociformes</taxon>
        <taxon>Umbridae</taxon>
        <taxon>Umbra</taxon>
    </lineage>
</organism>
<comment type="caution">
    <text evidence="1">The sequence shown here is derived from an EMBL/GenBank/DDBJ whole genome shotgun (WGS) entry which is preliminary data.</text>
</comment>
<evidence type="ECO:0000313" key="1">
    <source>
        <dbReference type="EMBL" id="KAL1006276.1"/>
    </source>
</evidence>
<feature type="non-terminal residue" evidence="1">
    <location>
        <position position="190"/>
    </location>
</feature>
<proteinExistence type="predicted"/>
<protein>
    <submittedName>
        <fullName evidence="1">Uncharacterized protein</fullName>
    </submittedName>
</protein>
<accession>A0ABD0XYV0</accession>
<dbReference type="EMBL" id="JAGEUA010000002">
    <property type="protein sequence ID" value="KAL1006276.1"/>
    <property type="molecule type" value="Genomic_DNA"/>
</dbReference>